<proteinExistence type="predicted"/>
<accession>D4CVL3</accession>
<reference evidence="1 2" key="1">
    <citation type="submission" date="2010-02" db="EMBL/GenBank/DDBJ databases">
        <authorList>
            <person name="Weinstock G."/>
            <person name="Sodergren E."/>
            <person name="Clifton S."/>
            <person name="Fulton L."/>
            <person name="Fulton B."/>
            <person name="Courtney L."/>
            <person name="Fronick C."/>
            <person name="Harrison M."/>
            <person name="Strong C."/>
            <person name="Farmer C."/>
            <person name="Delahaunty K."/>
            <person name="Markovic C."/>
            <person name="Hall O."/>
            <person name="Minx P."/>
            <person name="Tomlinson C."/>
            <person name="Mitreva M."/>
            <person name="Nelson J."/>
            <person name="Hou S."/>
            <person name="Wollam A."/>
            <person name="Pepin K.H."/>
            <person name="Johnson M."/>
            <person name="Bhonagiri V."/>
            <person name="Zhang X."/>
            <person name="Suruliraj S."/>
            <person name="Warren W."/>
            <person name="Chinwalla A."/>
            <person name="Mardis E.R."/>
            <person name="Wilson R.K."/>
        </authorList>
    </citation>
    <scope>NUCLEOTIDE SEQUENCE [LARGE SCALE GENOMIC DNA]</scope>
    <source>
        <strain evidence="1 2">ATCC 33693</strain>
    </source>
</reference>
<sequence length="41" mass="4429">MIISITIFSNSPFLAGLATLYSSNFLSILSANDCLGYFLIP</sequence>
<gene>
    <name evidence="1" type="ORF">FUSPEROL_01457</name>
</gene>
<protein>
    <submittedName>
        <fullName evidence="1">Uncharacterized protein</fullName>
    </submittedName>
</protein>
<evidence type="ECO:0000313" key="2">
    <source>
        <dbReference type="Proteomes" id="UP000003748"/>
    </source>
</evidence>
<dbReference type="EMBL" id="ACJY01000074">
    <property type="protein sequence ID" value="EFE86611.1"/>
    <property type="molecule type" value="Genomic_DNA"/>
</dbReference>
<dbReference type="HOGENOM" id="CLU_3270498_0_0_0"/>
<dbReference type="Proteomes" id="UP000003748">
    <property type="component" value="Unassembled WGS sequence"/>
</dbReference>
<evidence type="ECO:0000313" key="1">
    <source>
        <dbReference type="EMBL" id="EFE86611.1"/>
    </source>
</evidence>
<dbReference type="AlphaFoldDB" id="D4CVL3"/>
<comment type="caution">
    <text evidence="1">The sequence shown here is derived from an EMBL/GenBank/DDBJ whole genome shotgun (WGS) entry which is preliminary data.</text>
</comment>
<organism evidence="1 2">
    <name type="scientific">Fusobacterium periodonticum ATCC 33693</name>
    <dbReference type="NCBI Taxonomy" id="546275"/>
    <lineage>
        <taxon>Bacteria</taxon>
        <taxon>Fusobacteriati</taxon>
        <taxon>Fusobacteriota</taxon>
        <taxon>Fusobacteriia</taxon>
        <taxon>Fusobacteriales</taxon>
        <taxon>Fusobacteriaceae</taxon>
        <taxon>Fusobacterium</taxon>
    </lineage>
</organism>
<name>D4CVL3_9FUSO</name>